<dbReference type="Proteomes" id="UP000179113">
    <property type="component" value="Unassembled WGS sequence"/>
</dbReference>
<organism evidence="2 3">
    <name type="scientific">candidate division WWE3 bacterium RIFOXYC1_FULL_39_7</name>
    <dbReference type="NCBI Taxonomy" id="1802643"/>
    <lineage>
        <taxon>Bacteria</taxon>
        <taxon>Katanobacteria</taxon>
    </lineage>
</organism>
<dbReference type="EMBL" id="MEWA01000049">
    <property type="protein sequence ID" value="OGC68324.1"/>
    <property type="molecule type" value="Genomic_DNA"/>
</dbReference>
<reference evidence="2 3" key="1">
    <citation type="journal article" date="2016" name="Nat. Commun.">
        <title>Thousands of microbial genomes shed light on interconnected biogeochemical processes in an aquifer system.</title>
        <authorList>
            <person name="Anantharaman K."/>
            <person name="Brown C.T."/>
            <person name="Hug L.A."/>
            <person name="Sharon I."/>
            <person name="Castelle C.J."/>
            <person name="Probst A.J."/>
            <person name="Thomas B.C."/>
            <person name="Singh A."/>
            <person name="Wilkins M.J."/>
            <person name="Karaoz U."/>
            <person name="Brodie E.L."/>
            <person name="Williams K.H."/>
            <person name="Hubbard S.S."/>
            <person name="Banfield J.F."/>
        </authorList>
    </citation>
    <scope>NUCLEOTIDE SEQUENCE [LARGE SCALE GENOMIC DNA]</scope>
</reference>
<evidence type="ECO:0000256" key="1">
    <source>
        <dbReference type="SAM" id="MobiDB-lite"/>
    </source>
</evidence>
<evidence type="ECO:0000313" key="2">
    <source>
        <dbReference type="EMBL" id="OGC68324.1"/>
    </source>
</evidence>
<accession>A0A1F4WFW1</accession>
<feature type="region of interest" description="Disordered" evidence="1">
    <location>
        <begin position="39"/>
        <end position="60"/>
    </location>
</feature>
<dbReference type="AlphaFoldDB" id="A0A1F4WFW1"/>
<proteinExistence type="predicted"/>
<protein>
    <submittedName>
        <fullName evidence="2">Uncharacterized protein</fullName>
    </submittedName>
</protein>
<evidence type="ECO:0000313" key="3">
    <source>
        <dbReference type="Proteomes" id="UP000179113"/>
    </source>
</evidence>
<name>A0A1F4WFW1_UNCKA</name>
<gene>
    <name evidence="2" type="ORF">A2415_04545</name>
</gene>
<comment type="caution">
    <text evidence="2">The sequence shown here is derived from an EMBL/GenBank/DDBJ whole genome shotgun (WGS) entry which is preliminary data.</text>
</comment>
<sequence>MKKKYTSIGLSKKTKDELSTFGTFKDSFEKIIQRLLKGAKDDRKTKSARHEDYAKLGRRD</sequence>